<evidence type="ECO:0000259" key="6">
    <source>
        <dbReference type="PROSITE" id="PS50928"/>
    </source>
</evidence>
<protein>
    <submittedName>
        <fullName evidence="7">ABC transporter permease</fullName>
    </submittedName>
</protein>
<dbReference type="EMBL" id="CP031264">
    <property type="protein sequence ID" value="AXI76892.1"/>
    <property type="molecule type" value="Genomic_DNA"/>
</dbReference>
<keyword evidence="2 5" id="KW-0812">Transmembrane</keyword>
<evidence type="ECO:0000256" key="5">
    <source>
        <dbReference type="RuleBase" id="RU363032"/>
    </source>
</evidence>
<sequence length="329" mass="36018">MRYILRKLGFYVIAAWIAVTLNFALPRLIPGDPVQLIMARQSQLGPVPPGEQEALEKMLGLSHGNILGQYWDYLTSIAQLRFGLSVTYFPTPVVDILRSSVLWTLILVGTATVISVLIGISLGTLAGWKRGTWLDSLVPSTTFLAAVPYFWAALLLIYLFTQVWPIFPEQFSYAQDEGIQIGWTGAFIGSAIQHAILPALTIVISSVGGWMLGMRNMMVSTLSEDYVSAAEAKGLRSRTVMIGYAARNAVLPSVAGFAISLGFVISGSLVMEMVFSYQGIGFQMLQAVGNNDYPLMQAIFLVITFAVLSANFLVDVLYGFVDPRTRLAR</sequence>
<evidence type="ECO:0000256" key="2">
    <source>
        <dbReference type="ARBA" id="ARBA00022692"/>
    </source>
</evidence>
<reference evidence="8" key="1">
    <citation type="submission" date="2018-07" db="EMBL/GenBank/DDBJ databases">
        <title>Streptacidiphilus bronchialis DSM 106435 chromosome.</title>
        <authorList>
            <person name="Batra D."/>
            <person name="Gulvik C.A."/>
        </authorList>
    </citation>
    <scope>NUCLEOTIDE SEQUENCE [LARGE SCALE GENOMIC DNA]</scope>
    <source>
        <strain evidence="8">DSM 106435</strain>
    </source>
</reference>
<dbReference type="Pfam" id="PF00528">
    <property type="entry name" value="BPD_transp_1"/>
    <property type="match status" value="1"/>
</dbReference>
<dbReference type="PANTHER" id="PTHR43376">
    <property type="entry name" value="OLIGOPEPTIDE TRANSPORT SYSTEM PERMEASE PROTEIN"/>
    <property type="match status" value="1"/>
</dbReference>
<evidence type="ECO:0000256" key="1">
    <source>
        <dbReference type="ARBA" id="ARBA00004141"/>
    </source>
</evidence>
<dbReference type="SUPFAM" id="SSF161098">
    <property type="entry name" value="MetI-like"/>
    <property type="match status" value="1"/>
</dbReference>
<dbReference type="GO" id="GO:0005886">
    <property type="term" value="C:plasma membrane"/>
    <property type="evidence" value="ECO:0007669"/>
    <property type="project" value="UniProtKB-SubCell"/>
</dbReference>
<comment type="similarity">
    <text evidence="5">Belongs to the binding-protein-dependent transport system permease family.</text>
</comment>
<dbReference type="InterPro" id="IPR000515">
    <property type="entry name" value="MetI-like"/>
</dbReference>
<dbReference type="Gene3D" id="1.10.3720.10">
    <property type="entry name" value="MetI-like"/>
    <property type="match status" value="1"/>
</dbReference>
<keyword evidence="4 5" id="KW-0472">Membrane</keyword>
<evidence type="ECO:0000256" key="4">
    <source>
        <dbReference type="ARBA" id="ARBA00023136"/>
    </source>
</evidence>
<accession>A0A345ST37</accession>
<keyword evidence="8" id="KW-1185">Reference proteome</keyword>
<evidence type="ECO:0000313" key="7">
    <source>
        <dbReference type="EMBL" id="AXI76892.1"/>
    </source>
</evidence>
<evidence type="ECO:0000256" key="3">
    <source>
        <dbReference type="ARBA" id="ARBA00022989"/>
    </source>
</evidence>
<gene>
    <name evidence="7" type="ORF">C7M71_004930</name>
</gene>
<feature type="transmembrane region" description="Helical" evidence="5">
    <location>
        <begin position="101"/>
        <end position="125"/>
    </location>
</feature>
<evidence type="ECO:0000313" key="8">
    <source>
        <dbReference type="Proteomes" id="UP000249340"/>
    </source>
</evidence>
<dbReference type="RefSeq" id="WP_111494882.1">
    <property type="nucleotide sequence ID" value="NZ_CP031264.1"/>
</dbReference>
<keyword evidence="3 5" id="KW-1133">Transmembrane helix</keyword>
<feature type="transmembrane region" description="Helical" evidence="5">
    <location>
        <begin position="9"/>
        <end position="29"/>
    </location>
</feature>
<comment type="subcellular location">
    <subcellularLocation>
        <location evidence="5">Cell membrane</location>
        <topology evidence="5">Multi-pass membrane protein</topology>
    </subcellularLocation>
    <subcellularLocation>
        <location evidence="1">Membrane</location>
        <topology evidence="1">Multi-pass membrane protein</topology>
    </subcellularLocation>
</comment>
<proteinExistence type="inferred from homology"/>
<feature type="domain" description="ABC transmembrane type-1" evidence="6">
    <location>
        <begin position="101"/>
        <end position="314"/>
    </location>
</feature>
<dbReference type="CDD" id="cd06261">
    <property type="entry name" value="TM_PBP2"/>
    <property type="match status" value="1"/>
</dbReference>
<keyword evidence="5" id="KW-0813">Transport</keyword>
<organism evidence="7 8">
    <name type="scientific">Peterkaempfera bronchialis</name>
    <dbReference type="NCBI Taxonomy" id="2126346"/>
    <lineage>
        <taxon>Bacteria</taxon>
        <taxon>Bacillati</taxon>
        <taxon>Actinomycetota</taxon>
        <taxon>Actinomycetes</taxon>
        <taxon>Kitasatosporales</taxon>
        <taxon>Streptomycetaceae</taxon>
        <taxon>Peterkaempfera</taxon>
    </lineage>
</organism>
<name>A0A345ST37_9ACTN</name>
<dbReference type="InterPro" id="IPR035906">
    <property type="entry name" value="MetI-like_sf"/>
</dbReference>
<dbReference type="PANTHER" id="PTHR43376:SF1">
    <property type="entry name" value="OLIGOPEPTIDE TRANSPORT SYSTEM PERMEASE PROTEIN"/>
    <property type="match status" value="1"/>
</dbReference>
<dbReference type="Proteomes" id="UP000249340">
    <property type="component" value="Chromosome"/>
</dbReference>
<dbReference type="AlphaFoldDB" id="A0A345ST37"/>
<dbReference type="GO" id="GO:0055085">
    <property type="term" value="P:transmembrane transport"/>
    <property type="evidence" value="ECO:0007669"/>
    <property type="project" value="InterPro"/>
</dbReference>
<dbReference type="PROSITE" id="PS50928">
    <property type="entry name" value="ABC_TM1"/>
    <property type="match status" value="1"/>
</dbReference>
<feature type="transmembrane region" description="Helical" evidence="5">
    <location>
        <begin position="295"/>
        <end position="321"/>
    </location>
</feature>
<feature type="transmembrane region" description="Helical" evidence="5">
    <location>
        <begin position="181"/>
        <end position="212"/>
    </location>
</feature>
<dbReference type="KEGG" id="stri:C7M71_004930"/>
<feature type="transmembrane region" description="Helical" evidence="5">
    <location>
        <begin position="137"/>
        <end position="161"/>
    </location>
</feature>
<feature type="transmembrane region" description="Helical" evidence="5">
    <location>
        <begin position="249"/>
        <end position="275"/>
    </location>
</feature>
<dbReference type="OrthoDB" id="9778910at2"/>